<feature type="transmembrane region" description="Helical" evidence="1">
    <location>
        <begin position="20"/>
        <end position="39"/>
    </location>
</feature>
<dbReference type="AlphaFoldDB" id="A0A6I6LDU1"/>
<dbReference type="KEGG" id="slaa:EUU25_07640"/>
<dbReference type="InterPro" id="IPR007047">
    <property type="entry name" value="Flp_Fap"/>
</dbReference>
<name>A0A6I6LDU1_9SPHN</name>
<keyword evidence="1" id="KW-0472">Membrane</keyword>
<dbReference type="RefSeq" id="WP_158899786.1">
    <property type="nucleotide sequence ID" value="NZ_CP035733.1"/>
</dbReference>
<reference evidence="3" key="1">
    <citation type="submission" date="2019-01" db="EMBL/GenBank/DDBJ databases">
        <title>Sphingorhabdus lacus sp.nov., isolated from an oligotrophic freshwater lake.</title>
        <authorList>
            <person name="Park M."/>
        </authorList>
    </citation>
    <scope>NUCLEOTIDE SEQUENCE [LARGE SCALE GENOMIC DNA]</scope>
    <source>
        <strain evidence="3">IMCC1753</strain>
    </source>
</reference>
<dbReference type="Proteomes" id="UP000428803">
    <property type="component" value="Chromosome"/>
</dbReference>
<evidence type="ECO:0000313" key="3">
    <source>
        <dbReference type="Proteomes" id="UP000428803"/>
    </source>
</evidence>
<dbReference type="EMBL" id="CP035733">
    <property type="protein sequence ID" value="QGY80503.1"/>
    <property type="molecule type" value="Genomic_DNA"/>
</dbReference>
<accession>A0A6I6LDU1</accession>
<evidence type="ECO:0000256" key="1">
    <source>
        <dbReference type="SAM" id="Phobius"/>
    </source>
</evidence>
<evidence type="ECO:0000313" key="2">
    <source>
        <dbReference type="EMBL" id="QGY80503.1"/>
    </source>
</evidence>
<organism evidence="2 3">
    <name type="scientific">Sphingorhabdus lacus</name>
    <dbReference type="NCBI Taxonomy" id="392610"/>
    <lineage>
        <taxon>Bacteria</taxon>
        <taxon>Pseudomonadati</taxon>
        <taxon>Pseudomonadota</taxon>
        <taxon>Alphaproteobacteria</taxon>
        <taxon>Sphingomonadales</taxon>
        <taxon>Sphingomonadaceae</taxon>
        <taxon>Sphingorhabdus</taxon>
    </lineage>
</organism>
<gene>
    <name evidence="2" type="ORF">EUU25_07640</name>
</gene>
<keyword evidence="3" id="KW-1185">Reference proteome</keyword>
<sequence>MLDLIRRITRCEQGATAVEYGLIVSLIVIAIVASLGEFGEGSTSMWNSVSNKIINAS</sequence>
<keyword evidence="1" id="KW-1133">Transmembrane helix</keyword>
<protein>
    <submittedName>
        <fullName evidence="2">Flp family type IVb pilin</fullName>
    </submittedName>
</protein>
<dbReference type="Pfam" id="PF04964">
    <property type="entry name" value="Flp_Fap"/>
    <property type="match status" value="1"/>
</dbReference>
<proteinExistence type="predicted"/>
<keyword evidence="1" id="KW-0812">Transmembrane</keyword>